<protein>
    <recommendedName>
        <fullName evidence="3">ATPase</fullName>
    </recommendedName>
</protein>
<sequence length="416" mass="48464">MKSLLNLKTNAFGNIDALQDILLEECFEEHQAYKDLISFSRFLAIGKKGSGKTAICKKILELPKTNPWSMSAGYNLNDYPWHHHHLQASIGVPENEKYIQSWMYLLLIASARLMNIDQELPYDSDSSRAQKLLERFLIDTYGTKDPDITNLFTPRKKVRLTSIKAGFPGLEVTIPSVIAMDKLPTVIQDVNKTLLRQVLLCAHPMHKYYICFDELDIGFEAKDEYYCQIIGLLKAARKFNIAAAEQGKQIEICVFLRDDIYDVLKFEDKRKFTSNCVARVEWDTNRTKNTLKEMMEKRFRTVLADGDELVRWEDVFEDSSINGRYSKYNYITEMTCLRPRDIIDFCNLILEAYQERAQNGVNNQFENVDIVAARAMYSTNLLYEFDDEVHKHIPRYEDFLEVIKKVGKSKFLLRRF</sequence>
<gene>
    <name evidence="1" type="ORF">H8K20_05740</name>
</gene>
<proteinExistence type="predicted"/>
<organism evidence="1 2">
    <name type="scientific">Neobittarella massiliensis</name>
    <name type="common">ex Bilen et al. 2018</name>
    <dbReference type="NCBI Taxonomy" id="2041842"/>
    <lineage>
        <taxon>Bacteria</taxon>
        <taxon>Bacillati</taxon>
        <taxon>Bacillota</taxon>
        <taxon>Clostridia</taxon>
        <taxon>Eubacteriales</taxon>
        <taxon>Oscillospiraceae</taxon>
        <taxon>Neobittarella (ex Bilen et al. 2018)</taxon>
    </lineage>
</organism>
<dbReference type="Proteomes" id="UP000597668">
    <property type="component" value="Unassembled WGS sequence"/>
</dbReference>
<keyword evidence="2" id="KW-1185">Reference proteome</keyword>
<evidence type="ECO:0000313" key="2">
    <source>
        <dbReference type="Proteomes" id="UP000597668"/>
    </source>
</evidence>
<dbReference type="RefSeq" id="WP_186487744.1">
    <property type="nucleotide sequence ID" value="NZ_JACOGI010000001.1"/>
</dbReference>
<comment type="caution">
    <text evidence="1">The sequence shown here is derived from an EMBL/GenBank/DDBJ whole genome shotgun (WGS) entry which is preliminary data.</text>
</comment>
<dbReference type="EMBL" id="JACOGI010000001">
    <property type="protein sequence ID" value="MBC3515896.1"/>
    <property type="molecule type" value="Genomic_DNA"/>
</dbReference>
<name>A0A8J6M165_9FIRM</name>
<accession>A0A8J6M165</accession>
<reference evidence="1" key="1">
    <citation type="submission" date="2020-08" db="EMBL/GenBank/DDBJ databases">
        <authorList>
            <person name="Liu C."/>
            <person name="Sun Q."/>
        </authorList>
    </citation>
    <scope>NUCLEOTIDE SEQUENCE</scope>
    <source>
        <strain evidence="1">NSJ-65</strain>
    </source>
</reference>
<dbReference type="NCBIfam" id="NF047389">
    <property type="entry name" value="ATPase_Sll1717"/>
    <property type="match status" value="1"/>
</dbReference>
<evidence type="ECO:0000313" key="1">
    <source>
        <dbReference type="EMBL" id="MBC3515896.1"/>
    </source>
</evidence>
<dbReference type="InterPro" id="IPR059206">
    <property type="entry name" value="Sll1717-like"/>
</dbReference>
<evidence type="ECO:0008006" key="3">
    <source>
        <dbReference type="Google" id="ProtNLM"/>
    </source>
</evidence>
<dbReference type="AlphaFoldDB" id="A0A8J6M165"/>